<protein>
    <submittedName>
        <fullName evidence="2">Uncharacterized protein</fullName>
    </submittedName>
</protein>
<dbReference type="EMBL" id="JAAIUW010000011">
    <property type="protein sequence ID" value="KAF7810071.1"/>
    <property type="molecule type" value="Genomic_DNA"/>
</dbReference>
<proteinExistence type="predicted"/>
<keyword evidence="3" id="KW-1185">Reference proteome</keyword>
<dbReference type="AlphaFoldDB" id="A0A834SUL5"/>
<evidence type="ECO:0000313" key="3">
    <source>
        <dbReference type="Proteomes" id="UP000634136"/>
    </source>
</evidence>
<sequence>MRMRDGRLEPRRDCAEEGDKGEWNSREQRGK</sequence>
<comment type="caution">
    <text evidence="2">The sequence shown here is derived from an EMBL/GenBank/DDBJ whole genome shotgun (WGS) entry which is preliminary data.</text>
</comment>
<evidence type="ECO:0000256" key="1">
    <source>
        <dbReference type="SAM" id="MobiDB-lite"/>
    </source>
</evidence>
<name>A0A834SUL5_9FABA</name>
<organism evidence="2 3">
    <name type="scientific">Senna tora</name>
    <dbReference type="NCBI Taxonomy" id="362788"/>
    <lineage>
        <taxon>Eukaryota</taxon>
        <taxon>Viridiplantae</taxon>
        <taxon>Streptophyta</taxon>
        <taxon>Embryophyta</taxon>
        <taxon>Tracheophyta</taxon>
        <taxon>Spermatophyta</taxon>
        <taxon>Magnoliopsida</taxon>
        <taxon>eudicotyledons</taxon>
        <taxon>Gunneridae</taxon>
        <taxon>Pentapetalae</taxon>
        <taxon>rosids</taxon>
        <taxon>fabids</taxon>
        <taxon>Fabales</taxon>
        <taxon>Fabaceae</taxon>
        <taxon>Caesalpinioideae</taxon>
        <taxon>Cassia clade</taxon>
        <taxon>Senna</taxon>
    </lineage>
</organism>
<dbReference type="Proteomes" id="UP000634136">
    <property type="component" value="Unassembled WGS sequence"/>
</dbReference>
<evidence type="ECO:0000313" key="2">
    <source>
        <dbReference type="EMBL" id="KAF7810071.1"/>
    </source>
</evidence>
<reference evidence="2" key="1">
    <citation type="submission" date="2020-09" db="EMBL/GenBank/DDBJ databases">
        <title>Genome-Enabled Discovery of Anthraquinone Biosynthesis in Senna tora.</title>
        <authorList>
            <person name="Kang S.-H."/>
            <person name="Pandey R.P."/>
            <person name="Lee C.-M."/>
            <person name="Sim J.-S."/>
            <person name="Jeong J.-T."/>
            <person name="Choi B.-S."/>
            <person name="Jung M."/>
            <person name="Ginzburg D."/>
            <person name="Zhao K."/>
            <person name="Won S.Y."/>
            <person name="Oh T.-J."/>
            <person name="Yu Y."/>
            <person name="Kim N.-H."/>
            <person name="Lee O.R."/>
            <person name="Lee T.-H."/>
            <person name="Bashyal P."/>
            <person name="Kim T.-S."/>
            <person name="Lee W.-H."/>
            <person name="Kawkins C."/>
            <person name="Kim C.-K."/>
            <person name="Kim J.S."/>
            <person name="Ahn B.O."/>
            <person name="Rhee S.Y."/>
            <person name="Sohng J.K."/>
        </authorList>
    </citation>
    <scope>NUCLEOTIDE SEQUENCE</scope>
    <source>
        <tissue evidence="2">Leaf</tissue>
    </source>
</reference>
<accession>A0A834SUL5</accession>
<gene>
    <name evidence="2" type="ORF">G2W53_036814</name>
</gene>
<feature type="region of interest" description="Disordered" evidence="1">
    <location>
        <begin position="1"/>
        <end position="31"/>
    </location>
</feature>